<dbReference type="Proteomes" id="UP000094707">
    <property type="component" value="Chromosome I"/>
</dbReference>
<organism evidence="1 2">
    <name type="scientific">Methanobacterium congolense</name>
    <dbReference type="NCBI Taxonomy" id="118062"/>
    <lineage>
        <taxon>Archaea</taxon>
        <taxon>Methanobacteriati</taxon>
        <taxon>Methanobacteriota</taxon>
        <taxon>Methanomada group</taxon>
        <taxon>Methanobacteria</taxon>
        <taxon>Methanobacteriales</taxon>
        <taxon>Methanobacteriaceae</taxon>
        <taxon>Methanobacterium</taxon>
    </lineage>
</organism>
<dbReference type="Gene3D" id="3.40.50.2000">
    <property type="entry name" value="Glycogen Phosphorylase B"/>
    <property type="match status" value="1"/>
</dbReference>
<dbReference type="STRING" id="118062.MCBB_1850"/>
<evidence type="ECO:0000313" key="1">
    <source>
        <dbReference type="EMBL" id="SCG86399.1"/>
    </source>
</evidence>
<dbReference type="EMBL" id="LT607756">
    <property type="protein sequence ID" value="SCG86399.1"/>
    <property type="molecule type" value="Genomic_DNA"/>
</dbReference>
<dbReference type="Pfam" id="PF13692">
    <property type="entry name" value="Glyco_trans_1_4"/>
    <property type="match status" value="1"/>
</dbReference>
<keyword evidence="2" id="KW-1185">Reference proteome</keyword>
<gene>
    <name evidence="1" type="ORF">MCBB_1850</name>
</gene>
<name>A0A1D3L4F0_9EURY</name>
<dbReference type="OrthoDB" id="373398at2157"/>
<dbReference type="GeneID" id="30412688"/>
<dbReference type="AlphaFoldDB" id="A0A1D3L4F0"/>
<protein>
    <submittedName>
        <fullName evidence="1">RfbU family LPS biosynthesis protein</fullName>
    </submittedName>
</protein>
<dbReference type="SUPFAM" id="SSF53756">
    <property type="entry name" value="UDP-Glycosyltransferase/glycogen phosphorylase"/>
    <property type="match status" value="1"/>
</dbReference>
<proteinExistence type="predicted"/>
<evidence type="ECO:0000313" key="2">
    <source>
        <dbReference type="Proteomes" id="UP000094707"/>
    </source>
</evidence>
<dbReference type="PATRIC" id="fig|129848.4.peg.1891"/>
<reference evidence="1 2" key="1">
    <citation type="submission" date="2016-08" db="EMBL/GenBank/DDBJ databases">
        <authorList>
            <person name="Seilhamer J.J."/>
        </authorList>
    </citation>
    <scope>NUCLEOTIDE SEQUENCE [LARGE SCALE GENOMIC DNA]</scope>
    <source>
        <strain evidence="1">Buetzberg</strain>
    </source>
</reference>
<dbReference type="RefSeq" id="WP_084789936.1">
    <property type="nucleotide sequence ID" value="NZ_LT607756.1"/>
</dbReference>
<sequence>MYVKEIGRIKLAHEAIYKAIEDGDRIIINTIEKMASRVRKLSENNEHDENTLQDIIIFDDLFPHPVSAFRFQEYSSYLEHFERIKIYSTGSALEYIKEGKPLETVIKDYEEEFPQFKGKVESYVPKTILHPKTMLGPERISQSKAAYTLFLNNIYAYIDIIERYKIPFVFTLYPGGGFYLNDKISDNKLKKVLSSPYFRKVIVNQQVTYDYLVDNNLCEAEQIQHIFGVVTPLKMLEKEYRDKKYFGRDKTVLDICFVSHKYTKRGVDKGYDVFIEVAHELAAKYPNINFHVVGGFDEEEIDVTRIRDRIHFYGPQLSDWFHEFYQDKDIILSPNIPFKLMDGAFDGFPTGCCTDAGLHKVSIFCTDEMHEHPGKYEDGKEMVIIPHDAQEIVKIIENYYQHPGKLQEIGEAGCLRIKEIYSYENQIAPRIKILEDVINDQK</sequence>
<accession>A0A1D3L4F0</accession>
<dbReference type="KEGG" id="mcub:MCBB_1850"/>